<dbReference type="PATRIC" id="fig|1420583.3.peg.3204"/>
<proteinExistence type="predicted"/>
<sequence>MHEGDSELDSYWKKGAAIGLLLIGAMATTACSRGATRGGLIGGAGGAVVGSATGLGTVEGAAIGGAVGAVIGDKDDRCSRRDRRRGRC</sequence>
<evidence type="ECO:0000313" key="1">
    <source>
        <dbReference type="EMBL" id="KMS53910.1"/>
    </source>
</evidence>
<evidence type="ECO:0000313" key="2">
    <source>
        <dbReference type="Proteomes" id="UP000052232"/>
    </source>
</evidence>
<gene>
    <name evidence="1" type="ORF">V473_17005</name>
</gene>
<dbReference type="EMBL" id="JACT01000004">
    <property type="protein sequence ID" value="KMS53910.1"/>
    <property type="molecule type" value="Genomic_DNA"/>
</dbReference>
<accession>A0A0J8AGC1</accession>
<dbReference type="AlphaFoldDB" id="A0A0J8AGC1"/>
<reference evidence="1 2" key="1">
    <citation type="journal article" date="2015" name="G3 (Bethesda)">
        <title>Insights into Ongoing Evolution of the Hexachlorocyclohexane Catabolic Pathway from Comparative Genomics of Ten Sphingomonadaceae Strains.</title>
        <authorList>
            <person name="Pearce S.L."/>
            <person name="Oakeshott J.G."/>
            <person name="Pandey G."/>
        </authorList>
    </citation>
    <scope>NUCLEOTIDE SEQUENCE [LARGE SCALE GENOMIC DNA]</scope>
    <source>
        <strain evidence="1 2">LL01</strain>
    </source>
</reference>
<protein>
    <recommendedName>
        <fullName evidence="3">YMGG-like Gly-zipper domain-containing protein</fullName>
    </recommendedName>
</protein>
<comment type="caution">
    <text evidence="1">The sequence shown here is derived from an EMBL/GenBank/DDBJ whole genome shotgun (WGS) entry which is preliminary data.</text>
</comment>
<dbReference type="Proteomes" id="UP000052232">
    <property type="component" value="Unassembled WGS sequence"/>
</dbReference>
<keyword evidence="2" id="KW-1185">Reference proteome</keyword>
<dbReference type="STRING" id="1420583.V473_17005"/>
<name>A0A0J8AGC1_9SPHN</name>
<evidence type="ECO:0008006" key="3">
    <source>
        <dbReference type="Google" id="ProtNLM"/>
    </source>
</evidence>
<organism evidence="1 2">
    <name type="scientific">Sphingobium cupriresistens LL01</name>
    <dbReference type="NCBI Taxonomy" id="1420583"/>
    <lineage>
        <taxon>Bacteria</taxon>
        <taxon>Pseudomonadati</taxon>
        <taxon>Pseudomonadota</taxon>
        <taxon>Alphaproteobacteria</taxon>
        <taxon>Sphingomonadales</taxon>
        <taxon>Sphingomonadaceae</taxon>
        <taxon>Sphingobium</taxon>
    </lineage>
</organism>